<comment type="subcellular location">
    <subcellularLocation>
        <location evidence="1">Endoplasmic reticulum</location>
    </subcellularLocation>
</comment>
<keyword evidence="6" id="KW-0256">Endoplasmic reticulum</keyword>
<evidence type="ECO:0000256" key="8">
    <source>
        <dbReference type="ARBA" id="ARBA00023295"/>
    </source>
</evidence>
<dbReference type="Proteomes" id="UP000187209">
    <property type="component" value="Unassembled WGS sequence"/>
</dbReference>
<proteinExistence type="inferred from homology"/>
<evidence type="ECO:0000313" key="15">
    <source>
        <dbReference type="Proteomes" id="UP000187209"/>
    </source>
</evidence>
<dbReference type="InterPro" id="IPR000322">
    <property type="entry name" value="Glyco_hydro_31_TIM"/>
</dbReference>
<comment type="caution">
    <text evidence="14">The sequence shown here is derived from an EMBL/GenBank/DDBJ whole genome shotgun (WGS) entry which is preliminary data.</text>
</comment>
<dbReference type="InterPro" id="IPR013780">
    <property type="entry name" value="Glyco_hydro_b"/>
</dbReference>
<dbReference type="Gene3D" id="3.20.20.80">
    <property type="entry name" value="Glycosidases"/>
    <property type="match status" value="2"/>
</dbReference>
<evidence type="ECO:0000256" key="7">
    <source>
        <dbReference type="ARBA" id="ARBA00023180"/>
    </source>
</evidence>
<dbReference type="GO" id="GO:0005783">
    <property type="term" value="C:endoplasmic reticulum"/>
    <property type="evidence" value="ECO:0007669"/>
    <property type="project" value="UniProtKB-SubCell"/>
</dbReference>
<dbReference type="PANTHER" id="PTHR22762:SF54">
    <property type="entry name" value="BCDNA.GH04962"/>
    <property type="match status" value="1"/>
</dbReference>
<evidence type="ECO:0000256" key="10">
    <source>
        <dbReference type="RuleBase" id="RU361185"/>
    </source>
</evidence>
<comment type="similarity">
    <text evidence="3 10">Belongs to the glycosyl hydrolase 31 family.</text>
</comment>
<feature type="domain" description="Glycoside hydrolase family 31 N-terminal" evidence="12">
    <location>
        <begin position="95"/>
        <end position="275"/>
    </location>
</feature>
<dbReference type="Pfam" id="PF01055">
    <property type="entry name" value="Glyco_hydro_31_2nd"/>
    <property type="match status" value="1"/>
</dbReference>
<evidence type="ECO:0000256" key="4">
    <source>
        <dbReference type="ARBA" id="ARBA00022729"/>
    </source>
</evidence>
<dbReference type="CDD" id="cd14752">
    <property type="entry name" value="GH31_N"/>
    <property type="match status" value="1"/>
</dbReference>
<dbReference type="SUPFAM" id="SSF51011">
    <property type="entry name" value="Glycosyl hydrolase domain"/>
    <property type="match status" value="1"/>
</dbReference>
<gene>
    <name evidence="14" type="ORF">SteCoe_14215</name>
</gene>
<dbReference type="PANTHER" id="PTHR22762">
    <property type="entry name" value="ALPHA-GLUCOSIDASE"/>
    <property type="match status" value="1"/>
</dbReference>
<dbReference type="InterPro" id="IPR017853">
    <property type="entry name" value="GH"/>
</dbReference>
<dbReference type="Pfam" id="PF21365">
    <property type="entry name" value="Glyco_hydro_31_3rd"/>
    <property type="match status" value="1"/>
</dbReference>
<dbReference type="SUPFAM" id="SSF74650">
    <property type="entry name" value="Galactose mutarotase-like"/>
    <property type="match status" value="1"/>
</dbReference>
<evidence type="ECO:0000256" key="6">
    <source>
        <dbReference type="ARBA" id="ARBA00022824"/>
    </source>
</evidence>
<feature type="domain" description="Glycosyl hydrolase family 31 C-terminal" evidence="13">
    <location>
        <begin position="656"/>
        <end position="739"/>
    </location>
</feature>
<dbReference type="Gene3D" id="2.60.40.1760">
    <property type="entry name" value="glycosyl hydrolase (family 31)"/>
    <property type="match status" value="1"/>
</dbReference>
<feature type="domain" description="Glycoside hydrolase family 31 TIM barrel" evidence="11">
    <location>
        <begin position="320"/>
        <end position="648"/>
    </location>
</feature>
<sequence length="869" mass="101289">MIKKLPLNKTSSELGFALRNRYLSQNPQYKIAYNIPSSSISLQNGILTFFLQSPLESSPFLKCQAFLYDNYIFNLTSTEISPLHTRFSVPEEDIINTTTEKIVHNVTETSTKIIWDYKNLIIEILKEPFNIKAWFLGKEVFILNERSLMNFERYREKGTILNHEGNNLIDTTGFDEDMMMWEEEFREFCDKKKRGPSSVGVDMSFCNAENVYGIPEHSDGLVLQDTIGTEPYRMFNSDDFLYEIGMKSPIYGSIPYMFSKNVGVLWLNGSDTCVDIITNKAEGKKLTHWYSESGNINIYILFADCPLELTKKFTIFTGPPSFPPLFALGYHQSRWNYFTQQEVIDLNKNFSKHNIPVDVFWLDIEHTNAKNYFTWDPIKFPNPINLLDYLALNGKYLVTIVDPHFRKDEAFGANKNINDNELWVKNQNGEIFEGECWSGVSSWLDFLNPRAREFWQQMYSYQKYEGSSWNLWIWNDMNEPAVFKSCEGTMPRGNIHEINIEHRDIHNLYGMLMHKSTYQGLMGRSNNKTRPFVLSRSFYASSHKYGPIWTGDNASSWAYLKVSIPMCLTLSSCGQSFTGADVGGFFGDPSPELMSRWIQVGTFLPFFRTHSHIKSKYREPWMFSENILKQIRQSIRLRYKLLPYFYTQFYYYAQYGIPIIRPMYLQYPDYEEFNEMLEVFHFGEALVVVPITEPGICCVEILLPYGKWYDFYNYKEILHTIKTVDVEEGKIPVFIKGGNTFFLQKPGLSTLKMEDNPYTIVIALDEDGKSNGSVFIDDGISFDYKYGRVLIGNIEVKDGVVEYKVNDGFKKIKEVRKIVIIGMCFENRNVMVEGDKIVHKVLYGNNWIVLKVRRFRLNENWRVTFNIAE</sequence>
<keyword evidence="5 10" id="KW-0378">Hydrolase</keyword>
<evidence type="ECO:0000259" key="12">
    <source>
        <dbReference type="Pfam" id="PF13802"/>
    </source>
</evidence>
<dbReference type="GO" id="GO:0005975">
    <property type="term" value="P:carbohydrate metabolic process"/>
    <property type="evidence" value="ECO:0007669"/>
    <property type="project" value="InterPro"/>
</dbReference>
<dbReference type="GO" id="GO:0030246">
    <property type="term" value="F:carbohydrate binding"/>
    <property type="evidence" value="ECO:0007669"/>
    <property type="project" value="InterPro"/>
</dbReference>
<dbReference type="InterPro" id="IPR048395">
    <property type="entry name" value="Glyco_hydro_31_C"/>
</dbReference>
<evidence type="ECO:0000256" key="2">
    <source>
        <dbReference type="ARBA" id="ARBA00004833"/>
    </source>
</evidence>
<dbReference type="GO" id="GO:0006491">
    <property type="term" value="P:N-glycan processing"/>
    <property type="evidence" value="ECO:0007669"/>
    <property type="project" value="TreeGrafter"/>
</dbReference>
<name>A0A1R2C6G8_9CILI</name>
<dbReference type="AlphaFoldDB" id="A0A1R2C6G8"/>
<dbReference type="InterPro" id="IPR011013">
    <property type="entry name" value="Gal_mutarotase_sf_dom"/>
</dbReference>
<keyword evidence="8 10" id="KW-0326">Glycosidase</keyword>
<dbReference type="CDD" id="cd06603">
    <property type="entry name" value="GH31_GANC_GANAB_alpha"/>
    <property type="match status" value="1"/>
</dbReference>
<dbReference type="EMBL" id="MPUH01000263">
    <property type="protein sequence ID" value="OMJ84624.1"/>
    <property type="molecule type" value="Genomic_DNA"/>
</dbReference>
<keyword evidence="7" id="KW-0325">Glycoprotein</keyword>
<dbReference type="GO" id="GO:0090599">
    <property type="term" value="F:alpha-glucosidase activity"/>
    <property type="evidence" value="ECO:0007669"/>
    <property type="project" value="TreeGrafter"/>
</dbReference>
<dbReference type="SUPFAM" id="SSF51445">
    <property type="entry name" value="(Trans)glycosidases"/>
    <property type="match status" value="1"/>
</dbReference>
<evidence type="ECO:0000313" key="14">
    <source>
        <dbReference type="EMBL" id="OMJ84624.1"/>
    </source>
</evidence>
<dbReference type="Gene3D" id="2.60.40.1180">
    <property type="entry name" value="Golgi alpha-mannosidase II"/>
    <property type="match status" value="2"/>
</dbReference>
<evidence type="ECO:0000256" key="1">
    <source>
        <dbReference type="ARBA" id="ARBA00004240"/>
    </source>
</evidence>
<dbReference type="Pfam" id="PF13802">
    <property type="entry name" value="Gal_mutarotas_2"/>
    <property type="match status" value="1"/>
</dbReference>
<keyword evidence="15" id="KW-1185">Reference proteome</keyword>
<dbReference type="InterPro" id="IPR025887">
    <property type="entry name" value="Glyco_hydro_31_N_dom"/>
</dbReference>
<evidence type="ECO:0000256" key="5">
    <source>
        <dbReference type="ARBA" id="ARBA00022801"/>
    </source>
</evidence>
<comment type="pathway">
    <text evidence="2">Glycan metabolism; N-glycan metabolism.</text>
</comment>
<protein>
    <recommendedName>
        <fullName evidence="9">Glucosidase II subunit alpha</fullName>
    </recommendedName>
</protein>
<evidence type="ECO:0000259" key="11">
    <source>
        <dbReference type="Pfam" id="PF01055"/>
    </source>
</evidence>
<accession>A0A1R2C6G8</accession>
<evidence type="ECO:0000256" key="9">
    <source>
        <dbReference type="ARBA" id="ARBA00042895"/>
    </source>
</evidence>
<dbReference type="OrthoDB" id="440381at2759"/>
<keyword evidence="4" id="KW-0732">Signal</keyword>
<evidence type="ECO:0000259" key="13">
    <source>
        <dbReference type="Pfam" id="PF21365"/>
    </source>
</evidence>
<organism evidence="14 15">
    <name type="scientific">Stentor coeruleus</name>
    <dbReference type="NCBI Taxonomy" id="5963"/>
    <lineage>
        <taxon>Eukaryota</taxon>
        <taxon>Sar</taxon>
        <taxon>Alveolata</taxon>
        <taxon>Ciliophora</taxon>
        <taxon>Postciliodesmatophora</taxon>
        <taxon>Heterotrichea</taxon>
        <taxon>Heterotrichida</taxon>
        <taxon>Stentoridae</taxon>
        <taxon>Stentor</taxon>
    </lineage>
</organism>
<reference evidence="14 15" key="1">
    <citation type="submission" date="2016-11" db="EMBL/GenBank/DDBJ databases">
        <title>The macronuclear genome of Stentor coeruleus: a giant cell with tiny introns.</title>
        <authorList>
            <person name="Slabodnick M."/>
            <person name="Ruby J.G."/>
            <person name="Reiff S.B."/>
            <person name="Swart E.C."/>
            <person name="Gosai S."/>
            <person name="Prabakaran S."/>
            <person name="Witkowska E."/>
            <person name="Larue G.E."/>
            <person name="Fisher S."/>
            <person name="Freeman R.M."/>
            <person name="Gunawardena J."/>
            <person name="Chu W."/>
            <person name="Stover N.A."/>
            <person name="Gregory B.D."/>
            <person name="Nowacki M."/>
            <person name="Derisi J."/>
            <person name="Roy S.W."/>
            <person name="Marshall W.F."/>
            <person name="Sood P."/>
        </authorList>
    </citation>
    <scope>NUCLEOTIDE SEQUENCE [LARGE SCALE GENOMIC DNA]</scope>
    <source>
        <strain evidence="14">WM001</strain>
    </source>
</reference>
<evidence type="ECO:0000256" key="3">
    <source>
        <dbReference type="ARBA" id="ARBA00007806"/>
    </source>
</evidence>